<comment type="caution">
    <text evidence="8">The sequence shown here is derived from an EMBL/GenBank/DDBJ whole genome shotgun (WGS) entry which is preliminary data.</text>
</comment>
<dbReference type="EMBL" id="JANIEX010001884">
    <property type="protein sequence ID" value="KAJ3553670.1"/>
    <property type="molecule type" value="Genomic_DNA"/>
</dbReference>
<comment type="subcellular location">
    <subcellularLocation>
        <location evidence="1">Nucleus</location>
    </subcellularLocation>
</comment>
<accession>A0AAD5VEF4</accession>
<protein>
    <recommendedName>
        <fullName evidence="7">PARP-type domain-containing protein</fullName>
    </recommendedName>
</protein>
<dbReference type="SUPFAM" id="SSF57716">
    <property type="entry name" value="Glucocorticoid receptor-like (DNA-binding domain)"/>
    <property type="match status" value="1"/>
</dbReference>
<dbReference type="GO" id="GO:0005634">
    <property type="term" value="C:nucleus"/>
    <property type="evidence" value="ECO:0007669"/>
    <property type="project" value="UniProtKB-SubCell"/>
</dbReference>
<evidence type="ECO:0000256" key="2">
    <source>
        <dbReference type="ARBA" id="ARBA00022723"/>
    </source>
</evidence>
<evidence type="ECO:0000256" key="4">
    <source>
        <dbReference type="ARBA" id="ARBA00022833"/>
    </source>
</evidence>
<dbReference type="AlphaFoldDB" id="A0AAD5VEF4"/>
<proteinExistence type="predicted"/>
<dbReference type="InterPro" id="IPR036957">
    <property type="entry name" value="Znf_PARP_sf"/>
</dbReference>
<evidence type="ECO:0000256" key="6">
    <source>
        <dbReference type="SAM" id="MobiDB-lite"/>
    </source>
</evidence>
<organism evidence="8 9">
    <name type="scientific">Leucocoprinus birnbaumii</name>
    <dbReference type="NCBI Taxonomy" id="56174"/>
    <lineage>
        <taxon>Eukaryota</taxon>
        <taxon>Fungi</taxon>
        <taxon>Dikarya</taxon>
        <taxon>Basidiomycota</taxon>
        <taxon>Agaricomycotina</taxon>
        <taxon>Agaricomycetes</taxon>
        <taxon>Agaricomycetidae</taxon>
        <taxon>Agaricales</taxon>
        <taxon>Agaricineae</taxon>
        <taxon>Agaricaceae</taxon>
        <taxon>Leucocoprinus</taxon>
    </lineage>
</organism>
<keyword evidence="3" id="KW-0863">Zinc-finger</keyword>
<keyword evidence="5" id="KW-0539">Nucleus</keyword>
<keyword evidence="9" id="KW-1185">Reference proteome</keyword>
<dbReference type="GO" id="GO:0003677">
    <property type="term" value="F:DNA binding"/>
    <property type="evidence" value="ECO:0007669"/>
    <property type="project" value="InterPro"/>
</dbReference>
<dbReference type="Proteomes" id="UP001213000">
    <property type="component" value="Unassembled WGS sequence"/>
</dbReference>
<evidence type="ECO:0000256" key="1">
    <source>
        <dbReference type="ARBA" id="ARBA00004123"/>
    </source>
</evidence>
<dbReference type="InterPro" id="IPR001510">
    <property type="entry name" value="Znf_PARP"/>
</dbReference>
<feature type="domain" description="PARP-type" evidence="7">
    <location>
        <begin position="9"/>
        <end position="88"/>
    </location>
</feature>
<name>A0AAD5VEF4_9AGAR</name>
<evidence type="ECO:0000256" key="5">
    <source>
        <dbReference type="ARBA" id="ARBA00023242"/>
    </source>
</evidence>
<evidence type="ECO:0000259" key="7">
    <source>
        <dbReference type="PROSITE" id="PS50064"/>
    </source>
</evidence>
<feature type="compositionally biased region" description="Basic residues" evidence="6">
    <location>
        <begin position="114"/>
        <end position="124"/>
    </location>
</feature>
<dbReference type="PROSITE" id="PS50064">
    <property type="entry name" value="ZF_PARP_2"/>
    <property type="match status" value="1"/>
</dbReference>
<gene>
    <name evidence="8" type="ORF">NP233_g12592</name>
</gene>
<evidence type="ECO:0000313" key="8">
    <source>
        <dbReference type="EMBL" id="KAJ3553670.1"/>
    </source>
</evidence>
<dbReference type="SMART" id="SM01336">
    <property type="entry name" value="zf-PARP"/>
    <property type="match status" value="1"/>
</dbReference>
<dbReference type="Pfam" id="PF00645">
    <property type="entry name" value="zf-PARP"/>
    <property type="match status" value="1"/>
</dbReference>
<evidence type="ECO:0000256" key="3">
    <source>
        <dbReference type="ARBA" id="ARBA00022771"/>
    </source>
</evidence>
<sequence length="367" mass="40869">MSEDNAGKYLVEYAISGPRPCRDTLISAGELRFGILVDFHTAQSYAWRHWGCVTAKVLENLEKTISEPNQLEGFEGLQERDKAKILKAWQEGHVALEDVPETAKGGSEVTGEKPKKKKDKKATKSKSQVGTEAIGTEGFETLRVVDGLERHTPPHTPARELEAEPGDYLSRVRRLNAALQSGQAKQDDQDQVGPESAGITDMARMLALLDVLSERVGALDQKLDRATALSGIPKFDPYLYPLPLPAPDKPANADKLFWTKKTWRWDDRPLKYVITTDGISVSGEKREAIIAAAQGLLSDSAVRAGWHAQRWEKCGEMMKDIFVFGIERKFPEVALCANHWKAHRVAEDCYDVWRDGFFRKPVDGGGL</sequence>
<keyword evidence="2" id="KW-0479">Metal-binding</keyword>
<dbReference type="GO" id="GO:0008270">
    <property type="term" value="F:zinc ion binding"/>
    <property type="evidence" value="ECO:0007669"/>
    <property type="project" value="UniProtKB-KW"/>
</dbReference>
<evidence type="ECO:0000313" key="9">
    <source>
        <dbReference type="Proteomes" id="UP001213000"/>
    </source>
</evidence>
<feature type="region of interest" description="Disordered" evidence="6">
    <location>
        <begin position="100"/>
        <end position="132"/>
    </location>
</feature>
<keyword evidence="4" id="KW-0862">Zinc</keyword>
<reference evidence="8" key="1">
    <citation type="submission" date="2022-07" db="EMBL/GenBank/DDBJ databases">
        <title>Genome Sequence of Leucocoprinus birnbaumii.</title>
        <authorList>
            <person name="Buettner E."/>
        </authorList>
    </citation>
    <scope>NUCLEOTIDE SEQUENCE</scope>
    <source>
        <strain evidence="8">VT141</strain>
    </source>
</reference>
<dbReference type="Gene3D" id="3.30.1740.10">
    <property type="entry name" value="Zinc finger, PARP-type"/>
    <property type="match status" value="1"/>
</dbReference>